<gene>
    <name evidence="1" type="ORF">KV113_26795</name>
</gene>
<sequence length="159" mass="18184">MSSFVVHTEHIHVMIWAGLKRTAGPSYPLRWFHGNPERVDVLDVTTVDNVGRMLLAANVAAVNSRYNEDSAVQDYQYRRPQQTSWSAGELLNAIHCYEYQASDDPDWTTTEAYQFCRALERHIMNDVPDYTNGPWAITPNALPAAQQRREAAIIAHQRR</sequence>
<organism evidence="1 2">
    <name type="scientific">[Mycobacterium] nativiensis</name>
    <dbReference type="NCBI Taxonomy" id="2855503"/>
    <lineage>
        <taxon>Bacteria</taxon>
        <taxon>Bacillati</taxon>
        <taxon>Actinomycetota</taxon>
        <taxon>Actinomycetes</taxon>
        <taxon>Mycobacteriales</taxon>
        <taxon>Mycobacteriaceae</taxon>
        <taxon>Mycolicibacter</taxon>
    </lineage>
</organism>
<dbReference type="RefSeq" id="WP_329780601.1">
    <property type="nucleotide sequence ID" value="NZ_JAYJJU010000063.1"/>
</dbReference>
<accession>A0ABU5Y4J9</accession>
<keyword evidence="2" id="KW-1185">Reference proteome</keyword>
<name>A0ABU5Y4J9_9MYCO</name>
<evidence type="ECO:0000313" key="1">
    <source>
        <dbReference type="EMBL" id="MEB3035149.1"/>
    </source>
</evidence>
<comment type="caution">
    <text evidence="1">The sequence shown here is derived from an EMBL/GenBank/DDBJ whole genome shotgun (WGS) entry which is preliminary data.</text>
</comment>
<reference evidence="1 2" key="1">
    <citation type="submission" date="2023-12" db="EMBL/GenBank/DDBJ databases">
        <title>Description of new species of Mycobacterium terrae complex isolated from sewage at the Sao Paulo Zoological Park Foundation in Brazil.</title>
        <authorList>
            <person name="Romagnoli C.L."/>
            <person name="Conceicao E.C."/>
            <person name="Machado E."/>
            <person name="Barreto L.B.P.F."/>
            <person name="Sharma A."/>
            <person name="Silva N.M."/>
            <person name="Marques L.E."/>
            <person name="Juliana M.A."/>
            <person name="Lourenco M.C.S."/>
            <person name="Digiampietri L.A."/>
            <person name="Suffys P.N."/>
            <person name="Viana-Niero C."/>
        </authorList>
    </citation>
    <scope>NUCLEOTIDE SEQUENCE [LARGE SCALE GENOMIC DNA]</scope>
    <source>
        <strain evidence="1 2">MYC340</strain>
    </source>
</reference>
<dbReference type="EMBL" id="JAYJJU010000063">
    <property type="protein sequence ID" value="MEB3035149.1"/>
    <property type="molecule type" value="Genomic_DNA"/>
</dbReference>
<protein>
    <submittedName>
        <fullName evidence="1">Uncharacterized protein</fullName>
    </submittedName>
</protein>
<proteinExistence type="predicted"/>
<dbReference type="Proteomes" id="UP001298593">
    <property type="component" value="Unassembled WGS sequence"/>
</dbReference>
<evidence type="ECO:0000313" key="2">
    <source>
        <dbReference type="Proteomes" id="UP001298593"/>
    </source>
</evidence>